<dbReference type="PANTHER" id="PTHR23514">
    <property type="entry name" value="BYPASS OF STOP CODON PROTEIN 6"/>
    <property type="match status" value="1"/>
</dbReference>
<sequence>MEIAPVKMMSYRMHSSKGELSPPTRLGPENSSHFGNDLGLLYIYNQDLNRKSAANLKDFLAVYSPTTFNRRDFPGMLGLSDSQGGRVQLQDVSNYLGTPAPSNHSSISNSETIPPERAVSALERWNQSKSNIFKTISTFVGFIVMGANDAAYGALIPYLGTYYQVSYTVVSLVFLSPFIGYIAAAALNNTLHKVVGQRGVAILGPGAHLVAYIVIALHPPYPVLVAVFILAGFGNGILDAAWNAWIGNLANPNEILGFLHGFYGIGATVSPLIATTMITKRGLQWYAFYYLMIGSAAVELATSTAAFWNESGKRFRQTLCDDTIHGATRAALKTRVAWVSAFFLLMYVGIEVALGGWIVTFMIEVRNGTEFESGLIATGFWLGITVGRVILGFVTPRLGENLSIVLYLASAMGMQLLFWLVPSFTVSSIAVAFVGFCLGPLFPAVVVATTKLLPAHLHVATIGFAAAFGGGGACILPFAVGAIAQAAGVKVLQPIILAMLGLALLLWSFGMPKISGETGKENGGIAKTKQVVSRYFQGCFAARL</sequence>
<gene>
    <name evidence="9" type="ORF">A1O9_11649</name>
</gene>
<protein>
    <recommendedName>
        <fullName evidence="8">Major facilitator superfamily (MFS) profile domain-containing protein</fullName>
    </recommendedName>
</protein>
<feature type="transmembrane region" description="Helical" evidence="7">
    <location>
        <begin position="491"/>
        <end position="510"/>
    </location>
</feature>
<feature type="transmembrane region" description="Helical" evidence="7">
    <location>
        <begin position="402"/>
        <end position="421"/>
    </location>
</feature>
<feature type="transmembrane region" description="Helical" evidence="7">
    <location>
        <begin position="375"/>
        <end position="395"/>
    </location>
</feature>
<dbReference type="Pfam" id="PF07690">
    <property type="entry name" value="MFS_1"/>
    <property type="match status" value="1"/>
</dbReference>
<organism evidence="9 10">
    <name type="scientific">Exophiala aquamarina CBS 119918</name>
    <dbReference type="NCBI Taxonomy" id="1182545"/>
    <lineage>
        <taxon>Eukaryota</taxon>
        <taxon>Fungi</taxon>
        <taxon>Dikarya</taxon>
        <taxon>Ascomycota</taxon>
        <taxon>Pezizomycotina</taxon>
        <taxon>Eurotiomycetes</taxon>
        <taxon>Chaetothyriomycetidae</taxon>
        <taxon>Chaetothyriales</taxon>
        <taxon>Herpotrichiellaceae</taxon>
        <taxon>Exophiala</taxon>
    </lineage>
</organism>
<dbReference type="AlphaFoldDB" id="A0A072NZF5"/>
<evidence type="ECO:0000256" key="5">
    <source>
        <dbReference type="ARBA" id="ARBA00022989"/>
    </source>
</evidence>
<dbReference type="GO" id="GO:0022857">
    <property type="term" value="F:transmembrane transporter activity"/>
    <property type="evidence" value="ECO:0007669"/>
    <property type="project" value="InterPro"/>
</dbReference>
<feature type="transmembrane region" description="Helical" evidence="7">
    <location>
        <begin position="427"/>
        <end position="447"/>
    </location>
</feature>
<dbReference type="VEuPathDB" id="FungiDB:A1O9_11649"/>
<evidence type="ECO:0000256" key="2">
    <source>
        <dbReference type="ARBA" id="ARBA00008335"/>
    </source>
</evidence>
<dbReference type="Proteomes" id="UP000027920">
    <property type="component" value="Unassembled WGS sequence"/>
</dbReference>
<feature type="transmembrane region" description="Helical" evidence="7">
    <location>
        <begin position="286"/>
        <end position="308"/>
    </location>
</feature>
<dbReference type="SUPFAM" id="SSF103473">
    <property type="entry name" value="MFS general substrate transporter"/>
    <property type="match status" value="1"/>
</dbReference>
<feature type="transmembrane region" description="Helical" evidence="7">
    <location>
        <begin position="165"/>
        <end position="187"/>
    </location>
</feature>
<keyword evidence="10" id="KW-1185">Reference proteome</keyword>
<evidence type="ECO:0000256" key="4">
    <source>
        <dbReference type="ARBA" id="ARBA00022692"/>
    </source>
</evidence>
<comment type="subcellular location">
    <subcellularLocation>
        <location evidence="1">Endomembrane system</location>
        <topology evidence="1">Multi-pass membrane protein</topology>
    </subcellularLocation>
</comment>
<feature type="transmembrane region" description="Helical" evidence="7">
    <location>
        <begin position="199"/>
        <end position="217"/>
    </location>
</feature>
<evidence type="ECO:0000313" key="10">
    <source>
        <dbReference type="Proteomes" id="UP000027920"/>
    </source>
</evidence>
<dbReference type="RefSeq" id="XP_013254998.1">
    <property type="nucleotide sequence ID" value="XM_013399544.1"/>
</dbReference>
<evidence type="ECO:0000256" key="6">
    <source>
        <dbReference type="ARBA" id="ARBA00023136"/>
    </source>
</evidence>
<evidence type="ECO:0000256" key="1">
    <source>
        <dbReference type="ARBA" id="ARBA00004127"/>
    </source>
</evidence>
<dbReference type="InterPro" id="IPR011701">
    <property type="entry name" value="MFS"/>
</dbReference>
<keyword evidence="5 7" id="KW-1133">Transmembrane helix</keyword>
<dbReference type="GeneID" id="25286546"/>
<reference evidence="9 10" key="1">
    <citation type="submission" date="2013-03" db="EMBL/GenBank/DDBJ databases">
        <title>The Genome Sequence of Exophiala aquamarina CBS 119918.</title>
        <authorList>
            <consortium name="The Broad Institute Genomics Platform"/>
            <person name="Cuomo C."/>
            <person name="de Hoog S."/>
            <person name="Gorbushina A."/>
            <person name="Walker B."/>
            <person name="Young S.K."/>
            <person name="Zeng Q."/>
            <person name="Gargeya S."/>
            <person name="Fitzgerald M."/>
            <person name="Haas B."/>
            <person name="Abouelleil A."/>
            <person name="Allen A.W."/>
            <person name="Alvarado L."/>
            <person name="Arachchi H.M."/>
            <person name="Berlin A.M."/>
            <person name="Chapman S.B."/>
            <person name="Gainer-Dewar J."/>
            <person name="Goldberg J."/>
            <person name="Griggs A."/>
            <person name="Gujja S."/>
            <person name="Hansen M."/>
            <person name="Howarth C."/>
            <person name="Imamovic A."/>
            <person name="Ireland A."/>
            <person name="Larimer J."/>
            <person name="McCowan C."/>
            <person name="Murphy C."/>
            <person name="Pearson M."/>
            <person name="Poon T.W."/>
            <person name="Priest M."/>
            <person name="Roberts A."/>
            <person name="Saif S."/>
            <person name="Shea T."/>
            <person name="Sisk P."/>
            <person name="Sykes S."/>
            <person name="Wortman J."/>
            <person name="Nusbaum C."/>
            <person name="Birren B."/>
        </authorList>
    </citation>
    <scope>NUCLEOTIDE SEQUENCE [LARGE SCALE GENOMIC DNA]</scope>
    <source>
        <strain evidence="9 10">CBS 119918</strain>
    </source>
</reference>
<dbReference type="GO" id="GO:0012505">
    <property type="term" value="C:endomembrane system"/>
    <property type="evidence" value="ECO:0007669"/>
    <property type="project" value="UniProtKB-SubCell"/>
</dbReference>
<comment type="similarity">
    <text evidence="2">Belongs to the major facilitator superfamily.</text>
</comment>
<name>A0A072NZF5_9EURO</name>
<keyword evidence="3" id="KW-0813">Transport</keyword>
<keyword evidence="6 7" id="KW-0472">Membrane</keyword>
<dbReference type="PANTHER" id="PTHR23514:SF3">
    <property type="entry name" value="BYPASS OF STOP CODON PROTEIN 6"/>
    <property type="match status" value="1"/>
</dbReference>
<dbReference type="GO" id="GO:0016020">
    <property type="term" value="C:membrane"/>
    <property type="evidence" value="ECO:0007669"/>
    <property type="project" value="TreeGrafter"/>
</dbReference>
<feature type="transmembrane region" description="Helical" evidence="7">
    <location>
        <begin position="255"/>
        <end position="274"/>
    </location>
</feature>
<dbReference type="EMBL" id="AMGV01000018">
    <property type="protein sequence ID" value="KEF52408.1"/>
    <property type="molecule type" value="Genomic_DNA"/>
</dbReference>
<proteinExistence type="inferred from homology"/>
<evidence type="ECO:0000256" key="3">
    <source>
        <dbReference type="ARBA" id="ARBA00022448"/>
    </source>
</evidence>
<dbReference type="InterPro" id="IPR036259">
    <property type="entry name" value="MFS_trans_sf"/>
</dbReference>
<comment type="caution">
    <text evidence="9">The sequence shown here is derived from an EMBL/GenBank/DDBJ whole genome shotgun (WGS) entry which is preliminary data.</text>
</comment>
<accession>A0A072NZF5</accession>
<feature type="transmembrane region" description="Helical" evidence="7">
    <location>
        <begin position="223"/>
        <end position="243"/>
    </location>
</feature>
<dbReference type="InterPro" id="IPR020846">
    <property type="entry name" value="MFS_dom"/>
</dbReference>
<dbReference type="PROSITE" id="PS50850">
    <property type="entry name" value="MFS"/>
    <property type="match status" value="1"/>
</dbReference>
<dbReference type="OrthoDB" id="413079at2759"/>
<evidence type="ECO:0000256" key="7">
    <source>
        <dbReference type="SAM" id="Phobius"/>
    </source>
</evidence>
<evidence type="ECO:0000313" key="9">
    <source>
        <dbReference type="EMBL" id="KEF52408.1"/>
    </source>
</evidence>
<feature type="transmembrane region" description="Helical" evidence="7">
    <location>
        <begin position="139"/>
        <end position="159"/>
    </location>
</feature>
<dbReference type="InterPro" id="IPR051788">
    <property type="entry name" value="MFS_Transporter"/>
</dbReference>
<keyword evidence="4 7" id="KW-0812">Transmembrane</keyword>
<dbReference type="HOGENOM" id="CLU_021993_0_0_1"/>
<feature type="transmembrane region" description="Helical" evidence="7">
    <location>
        <begin position="459"/>
        <end position="485"/>
    </location>
</feature>
<dbReference type="Gene3D" id="1.20.1250.20">
    <property type="entry name" value="MFS general substrate transporter like domains"/>
    <property type="match status" value="2"/>
</dbReference>
<evidence type="ECO:0000259" key="8">
    <source>
        <dbReference type="PROSITE" id="PS50850"/>
    </source>
</evidence>
<feature type="domain" description="Major facilitator superfamily (MFS) profile" evidence="8">
    <location>
        <begin position="134"/>
        <end position="515"/>
    </location>
</feature>
<dbReference type="FunFam" id="1.20.1250.20:FF:000286">
    <property type="entry name" value="MFS efflux transporter"/>
    <property type="match status" value="1"/>
</dbReference>
<feature type="transmembrane region" description="Helical" evidence="7">
    <location>
        <begin position="336"/>
        <end position="363"/>
    </location>
</feature>
<dbReference type="FunFam" id="1.20.1250.20:FF:000308">
    <property type="entry name" value="MFS efflux transporter"/>
    <property type="match status" value="1"/>
</dbReference>